<feature type="signal peptide" evidence="10 11">
    <location>
        <begin position="1"/>
        <end position="26"/>
    </location>
</feature>
<dbReference type="GO" id="GO:0042744">
    <property type="term" value="P:hydrogen peroxide catabolic process"/>
    <property type="evidence" value="ECO:0007669"/>
    <property type="project" value="UniProtKB-KW"/>
</dbReference>
<dbReference type="PROSITE" id="PS00436">
    <property type="entry name" value="PEROXIDASE_2"/>
    <property type="match status" value="1"/>
</dbReference>
<comment type="similarity">
    <text evidence="9 10 11">Belongs to the peroxidase family. Peroxidase/catalase subfamily.</text>
</comment>
<comment type="caution">
    <text evidence="10">Lacks conserved residue(s) required for the propagation of feature annotation.</text>
</comment>
<evidence type="ECO:0000256" key="11">
    <source>
        <dbReference type="RuleBase" id="RU003451"/>
    </source>
</evidence>
<evidence type="ECO:0000313" key="15">
    <source>
        <dbReference type="Proteomes" id="UP000306719"/>
    </source>
</evidence>
<dbReference type="PRINTS" id="PR00458">
    <property type="entry name" value="PEROXIDASE"/>
</dbReference>
<evidence type="ECO:0000256" key="6">
    <source>
        <dbReference type="ARBA" id="ARBA00023324"/>
    </source>
</evidence>
<evidence type="ECO:0000256" key="3">
    <source>
        <dbReference type="ARBA" id="ARBA00022723"/>
    </source>
</evidence>
<evidence type="ECO:0000256" key="10">
    <source>
        <dbReference type="HAMAP-Rule" id="MF_01961"/>
    </source>
</evidence>
<dbReference type="GO" id="GO:0020037">
    <property type="term" value="F:heme binding"/>
    <property type="evidence" value="ECO:0007669"/>
    <property type="project" value="InterPro"/>
</dbReference>
<protein>
    <recommendedName>
        <fullName evidence="10 11">Catalase-peroxidase</fullName>
        <shortName evidence="10">CP</shortName>
        <ecNumber evidence="10 11">1.11.1.21</ecNumber>
    </recommendedName>
    <alternativeName>
        <fullName evidence="10">Peroxidase/catalase</fullName>
    </alternativeName>
</protein>
<dbReference type="PROSITE" id="PS51257">
    <property type="entry name" value="PROKAR_LIPOPROTEIN"/>
    <property type="match status" value="1"/>
</dbReference>
<comment type="caution">
    <text evidence="14">The sequence shown here is derived from an EMBL/GenBank/DDBJ whole genome shotgun (WGS) entry which is preliminary data.</text>
</comment>
<evidence type="ECO:0000256" key="4">
    <source>
        <dbReference type="ARBA" id="ARBA00023002"/>
    </source>
</evidence>
<dbReference type="GO" id="GO:0005829">
    <property type="term" value="C:cytosol"/>
    <property type="evidence" value="ECO:0007669"/>
    <property type="project" value="TreeGrafter"/>
</dbReference>
<dbReference type="CDD" id="cd08200">
    <property type="entry name" value="catalase_peroxidase_2"/>
    <property type="match status" value="1"/>
</dbReference>
<dbReference type="Pfam" id="PF00141">
    <property type="entry name" value="peroxidase"/>
    <property type="match status" value="2"/>
</dbReference>
<keyword evidence="1 10" id="KW-0575">Peroxidase</keyword>
<keyword evidence="6 10" id="KW-0376">Hydrogen peroxide</keyword>
<proteinExistence type="inferred from homology"/>
<feature type="chain" id="PRO_5024473004" description="Catalase-peroxidase" evidence="10 11">
    <location>
        <begin position="27"/>
        <end position="771"/>
    </location>
</feature>
<feature type="active site" description="Proton acceptor" evidence="10">
    <location>
        <position position="134"/>
    </location>
</feature>
<dbReference type="InterPro" id="IPR010255">
    <property type="entry name" value="Haem_peroxidase_sf"/>
</dbReference>
<dbReference type="PANTHER" id="PTHR30555">
    <property type="entry name" value="HYDROPEROXIDASE I, BIFUNCTIONAL CATALASE-PEROXIDASE"/>
    <property type="match status" value="1"/>
</dbReference>
<dbReference type="PROSITE" id="PS00435">
    <property type="entry name" value="PEROXIDASE_1"/>
    <property type="match status" value="1"/>
</dbReference>
<dbReference type="PROSITE" id="PS50873">
    <property type="entry name" value="PEROXIDASE_4"/>
    <property type="match status" value="1"/>
</dbReference>
<comment type="PTM">
    <text evidence="10">Formation of the three residue Trp-Tyr-Met cross-link is important for the catalase, but not the peroxidase activity of the enzyme.</text>
</comment>
<reference evidence="14 15" key="1">
    <citation type="submission" date="2018-01" db="EMBL/GenBank/DDBJ databases">
        <authorList>
            <person name="Paulsen S."/>
            <person name="Gram L.K."/>
        </authorList>
    </citation>
    <scope>NUCLEOTIDE SEQUENCE [LARGE SCALE GENOMIC DNA]</scope>
    <source>
        <strain evidence="14 15">S2599</strain>
    </source>
</reference>
<feature type="region of interest" description="Disordered" evidence="12">
    <location>
        <begin position="31"/>
        <end position="52"/>
    </location>
</feature>
<keyword evidence="2 10" id="KW-0349">Heme</keyword>
<gene>
    <name evidence="10 14" type="primary">katG</name>
    <name evidence="14" type="ORF">CWB98_06415</name>
</gene>
<dbReference type="SUPFAM" id="SSF48113">
    <property type="entry name" value="Heme-dependent peroxidases"/>
    <property type="match status" value="2"/>
</dbReference>
<dbReference type="FunFam" id="1.10.420.10:FF:000004">
    <property type="entry name" value="Catalase-peroxidase"/>
    <property type="match status" value="1"/>
</dbReference>
<dbReference type="GO" id="GO:0046872">
    <property type="term" value="F:metal ion binding"/>
    <property type="evidence" value="ECO:0007669"/>
    <property type="project" value="UniProtKB-KW"/>
</dbReference>
<sequence precursor="true">MTTKIFRKSALAALVSIAVTGLSACASNDDLQQGSQSNGEISKPKGAVGSGNVPMGVAKSNQFWWPDQLDLSPLRDHDGRSNPLGEDFDYAMAFNQLDMAALKRDMNALLTTSQDWWPADWGNYGPLFIRLAWHSSGTYRTLDGRGGGDGGQMRFDPLNSWPDNGNLDKAKRLLWPLKQKYGAQISWGDLMILAGTVGLENMGFKTYGFAGGRTDDWEPDLVYWGPEVEMLASDREEKDGKLQRPLGATHMGLIYVNPEGPKGKPDPVGSAKNIRVAFGRMAMNDEETVALIAGGHTFGKMHGAHKASKCVGKEPGGAAIEEQGLGWKNKCGKGHSEDTVTSGLEGAWTQAPTRWTTLYLQNLLNFEWQQTRSPGGAIQWIPTDEALHTSVPDAHVKGKFNSPVMTTADLALKYDPEYRKIAERFLANPEEYRLAFAKAWYKLTHRDMGPRARYLGNTAPDEALIWQDPVPAVDHALINEADAKAIKLDILKTGVSVPALIRTAWASAASFRASDMRGGANGARIMLAPQKDWPVNNPDELSSVLNQLQAVQARFNRAAGGTKQVSMADVIVLAGAAAVEQAAKNAGITVSVPFTPGRTDATQAQTDVESFALLEPKADAFRNYFDVNASYRSPTEMLVDKADQLNLTVPEMTVLLGGLRVLGANAMDSQHGVFTDKVGTLSNDFFVNLLSMSHQWQKTSQAGLYESIDRSTGKKRFTATSVDLIFGSNSELRAVAEVYAYDNAQQKFAEDFVKAWHKVMQLDRFDLRHQL</sequence>
<name>A0A5S3X3I7_9GAMM</name>
<evidence type="ECO:0000259" key="13">
    <source>
        <dbReference type="PROSITE" id="PS50873"/>
    </source>
</evidence>
<dbReference type="EC" id="1.11.1.21" evidence="10 11"/>
<evidence type="ECO:0000256" key="5">
    <source>
        <dbReference type="ARBA" id="ARBA00023004"/>
    </source>
</evidence>
<keyword evidence="3 10" id="KW-0479">Metal-binding</keyword>
<keyword evidence="4 10" id="KW-0560">Oxidoreductase</keyword>
<accession>A0A5S3X3I7</accession>
<comment type="cofactor">
    <cofactor evidence="10">
        <name>heme b</name>
        <dbReference type="ChEBI" id="CHEBI:60344"/>
    </cofactor>
    <text evidence="10">Binds 1 heme b (iron(II)-protoporphyrin IX) group per dimer.</text>
</comment>
<dbReference type="NCBIfam" id="TIGR00198">
    <property type="entry name" value="cat_per_HPI"/>
    <property type="match status" value="1"/>
</dbReference>
<evidence type="ECO:0000256" key="7">
    <source>
        <dbReference type="ARBA" id="ARBA00049145"/>
    </source>
</evidence>
<keyword evidence="10 11" id="KW-0732">Signal</keyword>
<keyword evidence="5 10" id="KW-0408">Iron</keyword>
<dbReference type="FunFam" id="1.10.520.10:FF:000002">
    <property type="entry name" value="Catalase-peroxidase"/>
    <property type="match status" value="1"/>
</dbReference>
<comment type="subunit">
    <text evidence="10">Homodimer or homotetramer.</text>
</comment>
<evidence type="ECO:0000256" key="8">
    <source>
        <dbReference type="ARBA" id="ARBA00051651"/>
    </source>
</evidence>
<dbReference type="InterPro" id="IPR000763">
    <property type="entry name" value="Catalase_peroxidase"/>
</dbReference>
<organism evidence="14 15">
    <name type="scientific">Pseudoalteromonas rubra</name>
    <dbReference type="NCBI Taxonomy" id="43658"/>
    <lineage>
        <taxon>Bacteria</taxon>
        <taxon>Pseudomonadati</taxon>
        <taxon>Pseudomonadota</taxon>
        <taxon>Gammaproteobacteria</taxon>
        <taxon>Alteromonadales</taxon>
        <taxon>Pseudoalteromonadaceae</taxon>
        <taxon>Pseudoalteromonas</taxon>
    </lineage>
</organism>
<dbReference type="GO" id="GO:0070301">
    <property type="term" value="P:cellular response to hydrogen peroxide"/>
    <property type="evidence" value="ECO:0007669"/>
    <property type="project" value="TreeGrafter"/>
</dbReference>
<feature type="site" description="Transition state stabilizer" evidence="10">
    <location>
        <position position="130"/>
    </location>
</feature>
<reference evidence="15" key="2">
    <citation type="submission" date="2019-06" db="EMBL/GenBank/DDBJ databases">
        <title>Co-occurence of chitin degradation, pigmentation and bioactivity in marine Pseudoalteromonas.</title>
        <authorList>
            <person name="Sonnenschein E.C."/>
            <person name="Bech P.K."/>
        </authorList>
    </citation>
    <scope>NUCLEOTIDE SEQUENCE [LARGE SCALE GENOMIC DNA]</scope>
    <source>
        <strain evidence="15">S2599</strain>
    </source>
</reference>
<dbReference type="InterPro" id="IPR019794">
    <property type="entry name" value="Peroxidases_AS"/>
</dbReference>
<comment type="catalytic activity">
    <reaction evidence="7 10 11">
        <text>2 H2O2 = O2 + 2 H2O</text>
        <dbReference type="Rhea" id="RHEA:20309"/>
        <dbReference type="ChEBI" id="CHEBI:15377"/>
        <dbReference type="ChEBI" id="CHEBI:15379"/>
        <dbReference type="ChEBI" id="CHEBI:16240"/>
        <dbReference type="EC" id="1.11.1.21"/>
    </reaction>
</comment>
<evidence type="ECO:0000256" key="12">
    <source>
        <dbReference type="SAM" id="MobiDB-lite"/>
    </source>
</evidence>
<comment type="function">
    <text evidence="10">Bifunctional enzyme with both catalase and broad-spectrum peroxidase activity.</text>
</comment>
<evidence type="ECO:0000313" key="14">
    <source>
        <dbReference type="EMBL" id="TMP38361.1"/>
    </source>
</evidence>
<dbReference type="InterPro" id="IPR002016">
    <property type="entry name" value="Haem_peroxidase"/>
</dbReference>
<evidence type="ECO:0000256" key="2">
    <source>
        <dbReference type="ARBA" id="ARBA00022617"/>
    </source>
</evidence>
<evidence type="ECO:0000256" key="9">
    <source>
        <dbReference type="ARBA" id="ARBA00060838"/>
    </source>
</evidence>
<dbReference type="HAMAP" id="MF_01961">
    <property type="entry name" value="Catal_peroxid"/>
    <property type="match status" value="1"/>
</dbReference>
<dbReference type="InterPro" id="IPR019793">
    <property type="entry name" value="Peroxidases_heam-ligand_BS"/>
</dbReference>
<dbReference type="Gene3D" id="1.10.420.10">
    <property type="entry name" value="Peroxidase, domain 2"/>
    <property type="match status" value="2"/>
</dbReference>
<dbReference type="PANTHER" id="PTHR30555:SF0">
    <property type="entry name" value="CATALASE-PEROXIDASE"/>
    <property type="match status" value="1"/>
</dbReference>
<evidence type="ECO:0000256" key="1">
    <source>
        <dbReference type="ARBA" id="ARBA00022559"/>
    </source>
</evidence>
<comment type="catalytic activity">
    <reaction evidence="8 10 11">
        <text>H2O2 + AH2 = A + 2 H2O</text>
        <dbReference type="Rhea" id="RHEA:30275"/>
        <dbReference type="ChEBI" id="CHEBI:13193"/>
        <dbReference type="ChEBI" id="CHEBI:15377"/>
        <dbReference type="ChEBI" id="CHEBI:16240"/>
        <dbReference type="ChEBI" id="CHEBI:17499"/>
        <dbReference type="EC" id="1.11.1.21"/>
    </reaction>
</comment>
<dbReference type="OrthoDB" id="9759743at2"/>
<dbReference type="Gene3D" id="1.10.520.10">
    <property type="match status" value="2"/>
</dbReference>
<dbReference type="PRINTS" id="PR00460">
    <property type="entry name" value="BPEROXIDASE"/>
</dbReference>
<dbReference type="AlphaFoldDB" id="A0A5S3X3I7"/>
<dbReference type="Proteomes" id="UP000306719">
    <property type="component" value="Unassembled WGS sequence"/>
</dbReference>
<feature type="compositionally biased region" description="Polar residues" evidence="12">
    <location>
        <begin position="31"/>
        <end position="40"/>
    </location>
</feature>
<feature type="cross-link" description="Tryptophyl-tyrosyl-methioninium (Tyr-Met) (with Trp-133)" evidence="10">
    <location>
        <begin position="255"/>
        <end position="281"/>
    </location>
</feature>
<dbReference type="RefSeq" id="WP_138544081.1">
    <property type="nucleotide sequence ID" value="NZ_PNCJ01000009.1"/>
</dbReference>
<dbReference type="EMBL" id="PNCJ01000009">
    <property type="protein sequence ID" value="TMP38361.1"/>
    <property type="molecule type" value="Genomic_DNA"/>
</dbReference>
<dbReference type="NCBIfam" id="NF011635">
    <property type="entry name" value="PRK15061.1"/>
    <property type="match status" value="1"/>
</dbReference>
<feature type="binding site" description="axial binding residue" evidence="10">
    <location>
        <position position="296"/>
    </location>
    <ligand>
        <name>heme b</name>
        <dbReference type="ChEBI" id="CHEBI:60344"/>
    </ligand>
    <ligandPart>
        <name>Fe</name>
        <dbReference type="ChEBI" id="CHEBI:18248"/>
    </ligandPart>
</feature>
<dbReference type="GO" id="GO:0004096">
    <property type="term" value="F:catalase activity"/>
    <property type="evidence" value="ECO:0007669"/>
    <property type="project" value="UniProtKB-UniRule"/>
</dbReference>
<feature type="domain" description="Plant heme peroxidase family profile" evidence="13">
    <location>
        <begin position="167"/>
        <end position="457"/>
    </location>
</feature>